<evidence type="ECO:0000313" key="11">
    <source>
        <dbReference type="Proteomes" id="UP000696485"/>
    </source>
</evidence>
<name>A0A9P5VJN8_9FUNG</name>
<evidence type="ECO:0000313" key="10">
    <source>
        <dbReference type="EMBL" id="KAF9327595.1"/>
    </source>
</evidence>
<feature type="transmembrane region" description="Helical" evidence="7">
    <location>
        <begin position="6"/>
        <end position="27"/>
    </location>
</feature>
<evidence type="ECO:0000256" key="1">
    <source>
        <dbReference type="ARBA" id="ARBA00001974"/>
    </source>
</evidence>
<dbReference type="PANTHER" id="PTHR11552">
    <property type="entry name" value="GLUCOSE-METHANOL-CHOLINE GMC OXIDOREDUCTASE"/>
    <property type="match status" value="1"/>
</dbReference>
<keyword evidence="7" id="KW-1133">Transmembrane helix</keyword>
<evidence type="ECO:0000256" key="7">
    <source>
        <dbReference type="SAM" id="Phobius"/>
    </source>
</evidence>
<feature type="active site" description="Proton acceptor" evidence="5">
    <location>
        <position position="626"/>
    </location>
</feature>
<protein>
    <recommendedName>
        <fullName evidence="12">Glucose-methanol-choline oxidoreductase N-terminal domain-containing protein</fullName>
    </recommendedName>
</protein>
<dbReference type="Proteomes" id="UP000696485">
    <property type="component" value="Unassembled WGS sequence"/>
</dbReference>
<dbReference type="Gene3D" id="3.50.50.60">
    <property type="entry name" value="FAD/NAD(P)-binding domain"/>
    <property type="match status" value="1"/>
</dbReference>
<comment type="similarity">
    <text evidence="2">Belongs to the GMC oxidoreductase family.</text>
</comment>
<dbReference type="Pfam" id="PF00732">
    <property type="entry name" value="GMC_oxred_N"/>
    <property type="match status" value="1"/>
</dbReference>
<dbReference type="EMBL" id="JAAAUY010000648">
    <property type="protein sequence ID" value="KAF9327595.1"/>
    <property type="molecule type" value="Genomic_DNA"/>
</dbReference>
<reference evidence="10" key="1">
    <citation type="journal article" date="2020" name="Fungal Divers.">
        <title>Resolving the Mortierellaceae phylogeny through synthesis of multi-gene phylogenetics and phylogenomics.</title>
        <authorList>
            <person name="Vandepol N."/>
            <person name="Liber J."/>
            <person name="Desiro A."/>
            <person name="Na H."/>
            <person name="Kennedy M."/>
            <person name="Barry K."/>
            <person name="Grigoriev I.V."/>
            <person name="Miller A.N."/>
            <person name="O'Donnell K."/>
            <person name="Stajich J.E."/>
            <person name="Bonito G."/>
        </authorList>
    </citation>
    <scope>NUCLEOTIDE SEQUENCE</scope>
    <source>
        <strain evidence="10">NVP1</strain>
    </source>
</reference>
<dbReference type="Gene3D" id="3.30.560.10">
    <property type="entry name" value="Glucose Oxidase, domain 3"/>
    <property type="match status" value="1"/>
</dbReference>
<evidence type="ECO:0008006" key="12">
    <source>
        <dbReference type="Google" id="ProtNLM"/>
    </source>
</evidence>
<keyword evidence="7" id="KW-0472">Membrane</keyword>
<dbReference type="PANTHER" id="PTHR11552:SF147">
    <property type="entry name" value="CHOLINE DEHYDROGENASE, MITOCHONDRIAL"/>
    <property type="match status" value="1"/>
</dbReference>
<proteinExistence type="inferred from homology"/>
<gene>
    <name evidence="10" type="ORF">BG006_009107</name>
</gene>
<dbReference type="InterPro" id="IPR000172">
    <property type="entry name" value="GMC_OxRdtase_N"/>
</dbReference>
<sequence length="654" mass="72147">MDKDSFQAVATTAAVGLGLAGIAMYAIGQRKAKTGREPWNPKTDLTEYDYIIVGGGTCGSVLAARLTEQDPSVSVLILEAGEDRDKSWAVKVPFLIFLMYNSKKHMWGLMSEPQVHANNRILKQVRGKMLGGSSSMSGMMYTRGPKEDYDYWAKEVGDQSWSYKEVLPYFKKSECFHDPSLPADHPLGPRTSRVYQPEYDTFESEYHGTEGPWKVAFHNLYKSAEGFIRANKAMGIRHNPDPNGESILGVCRIQNFIQTNGYRSSSSIAFLGDPKVVPGGGDRGTIRIATKVHVERLLLEKRNGVQTAIGVVFRDERNVLHKVRAKREVLLCAGVFHTPVLLLSSGIGHQIHESIPVVHPLSGVGQNLSDHAGCGIMFKPASESDCHTLHTHLSLKELAKAVYNFVCRGTGPLVSSLAETVTFLRLEDMAPEFVAREKAAGTWQDLSSGPNSPHIELMFSPCYFKASMDGPFPMDSYYAVTPVILNPASRGSVGAKLQPNSAKKGQDELRFDPVVDPNIYSDPFDMRVMKESIRFLRKLAKHMELDPGLGGKEWYPTEAVASNEDDEALEQVIRENTATFFHACGTCKMGPAGDPTTVVNHRLRVHGMDRLRIIDTSIIPKVVAGHTCAAAVMIAEKAADMIREDNTKMSSKEE</sequence>
<dbReference type="InterPro" id="IPR012132">
    <property type="entry name" value="GMC_OxRdtase"/>
</dbReference>
<keyword evidence="4 6" id="KW-0274">FAD</keyword>
<keyword evidence="7" id="KW-0812">Transmembrane</keyword>
<evidence type="ECO:0000256" key="5">
    <source>
        <dbReference type="PIRSR" id="PIRSR000137-1"/>
    </source>
</evidence>
<keyword evidence="3" id="KW-0285">Flavoprotein</keyword>
<dbReference type="InterPro" id="IPR036188">
    <property type="entry name" value="FAD/NAD-bd_sf"/>
</dbReference>
<dbReference type="GO" id="GO:0016614">
    <property type="term" value="F:oxidoreductase activity, acting on CH-OH group of donors"/>
    <property type="evidence" value="ECO:0007669"/>
    <property type="project" value="InterPro"/>
</dbReference>
<dbReference type="PIRSF" id="PIRSF000137">
    <property type="entry name" value="Alcohol_oxidase"/>
    <property type="match status" value="1"/>
</dbReference>
<dbReference type="AlphaFoldDB" id="A0A9P5VJN8"/>
<comment type="cofactor">
    <cofactor evidence="1 6">
        <name>FAD</name>
        <dbReference type="ChEBI" id="CHEBI:57692"/>
    </cofactor>
</comment>
<feature type="domain" description="Glucose-methanol-choline oxidoreductase N-terminal" evidence="8">
    <location>
        <begin position="48"/>
        <end position="371"/>
    </location>
</feature>
<feature type="active site" description="Proton donor" evidence="5">
    <location>
        <position position="582"/>
    </location>
</feature>
<evidence type="ECO:0000256" key="3">
    <source>
        <dbReference type="ARBA" id="ARBA00022630"/>
    </source>
</evidence>
<dbReference type="SUPFAM" id="SSF51905">
    <property type="entry name" value="FAD/NAD(P)-binding domain"/>
    <property type="match status" value="1"/>
</dbReference>
<accession>A0A9P5VJN8</accession>
<comment type="caution">
    <text evidence="10">The sequence shown here is derived from an EMBL/GenBank/DDBJ whole genome shotgun (WGS) entry which is preliminary data.</text>
</comment>
<evidence type="ECO:0000256" key="4">
    <source>
        <dbReference type="ARBA" id="ARBA00022827"/>
    </source>
</evidence>
<dbReference type="SUPFAM" id="SSF54373">
    <property type="entry name" value="FAD-linked reductases, C-terminal domain"/>
    <property type="match status" value="1"/>
</dbReference>
<feature type="domain" description="Glucose-methanol-choline oxidoreductase C-terminal" evidence="9">
    <location>
        <begin position="512"/>
        <end position="635"/>
    </location>
</feature>
<dbReference type="Pfam" id="PF05199">
    <property type="entry name" value="GMC_oxred_C"/>
    <property type="match status" value="1"/>
</dbReference>
<dbReference type="GO" id="GO:0050660">
    <property type="term" value="F:flavin adenine dinucleotide binding"/>
    <property type="evidence" value="ECO:0007669"/>
    <property type="project" value="InterPro"/>
</dbReference>
<organism evidence="10 11">
    <name type="scientific">Podila minutissima</name>
    <dbReference type="NCBI Taxonomy" id="64525"/>
    <lineage>
        <taxon>Eukaryota</taxon>
        <taxon>Fungi</taxon>
        <taxon>Fungi incertae sedis</taxon>
        <taxon>Mucoromycota</taxon>
        <taxon>Mortierellomycotina</taxon>
        <taxon>Mortierellomycetes</taxon>
        <taxon>Mortierellales</taxon>
        <taxon>Mortierellaceae</taxon>
        <taxon>Podila</taxon>
    </lineage>
</organism>
<evidence type="ECO:0000259" key="9">
    <source>
        <dbReference type="Pfam" id="PF05199"/>
    </source>
</evidence>
<evidence type="ECO:0000259" key="8">
    <source>
        <dbReference type="Pfam" id="PF00732"/>
    </source>
</evidence>
<evidence type="ECO:0000256" key="2">
    <source>
        <dbReference type="ARBA" id="ARBA00010790"/>
    </source>
</evidence>
<dbReference type="InterPro" id="IPR007867">
    <property type="entry name" value="GMC_OxRtase_C"/>
</dbReference>
<keyword evidence="11" id="KW-1185">Reference proteome</keyword>
<evidence type="ECO:0000256" key="6">
    <source>
        <dbReference type="PIRSR" id="PIRSR000137-2"/>
    </source>
</evidence>
<feature type="binding site" evidence="6">
    <location>
        <position position="294"/>
    </location>
    <ligand>
        <name>FAD</name>
        <dbReference type="ChEBI" id="CHEBI:57692"/>
    </ligand>
</feature>